<reference evidence="2" key="1">
    <citation type="journal article" date="2002" name="Science">
        <title>The draft genome of Ciona intestinalis: insights into chordate and vertebrate origins.</title>
        <authorList>
            <person name="Dehal P."/>
            <person name="Satou Y."/>
            <person name="Campbell R.K."/>
            <person name="Chapman J."/>
            <person name="Degnan B."/>
            <person name="De Tomaso A."/>
            <person name="Davidson B."/>
            <person name="Di Gregorio A."/>
            <person name="Gelpke M."/>
            <person name="Goodstein D.M."/>
            <person name="Harafuji N."/>
            <person name="Hastings K.E."/>
            <person name="Ho I."/>
            <person name="Hotta K."/>
            <person name="Huang W."/>
            <person name="Kawashima T."/>
            <person name="Lemaire P."/>
            <person name="Martinez D."/>
            <person name="Meinertzhagen I.A."/>
            <person name="Necula S."/>
            <person name="Nonaka M."/>
            <person name="Putnam N."/>
            <person name="Rash S."/>
            <person name="Saiga H."/>
            <person name="Satake M."/>
            <person name="Terry A."/>
            <person name="Yamada L."/>
            <person name="Wang H.G."/>
            <person name="Awazu S."/>
            <person name="Azumi K."/>
            <person name="Boore J."/>
            <person name="Branno M."/>
            <person name="Chin-Bow S."/>
            <person name="DeSantis R."/>
            <person name="Doyle S."/>
            <person name="Francino P."/>
            <person name="Keys D.N."/>
            <person name="Haga S."/>
            <person name="Hayashi H."/>
            <person name="Hino K."/>
            <person name="Imai K.S."/>
            <person name="Inaba K."/>
            <person name="Kano S."/>
            <person name="Kobayashi K."/>
            <person name="Kobayashi M."/>
            <person name="Lee B.I."/>
            <person name="Makabe K.W."/>
            <person name="Manohar C."/>
            <person name="Matassi G."/>
            <person name="Medina M."/>
            <person name="Mochizuki Y."/>
            <person name="Mount S."/>
            <person name="Morishita T."/>
            <person name="Miura S."/>
            <person name="Nakayama A."/>
            <person name="Nishizaka S."/>
            <person name="Nomoto H."/>
            <person name="Ohta F."/>
            <person name="Oishi K."/>
            <person name="Rigoutsos I."/>
            <person name="Sano M."/>
            <person name="Sasaki A."/>
            <person name="Sasakura Y."/>
            <person name="Shoguchi E."/>
            <person name="Shin-i T."/>
            <person name="Spagnuolo A."/>
            <person name="Stainier D."/>
            <person name="Suzuki M.M."/>
            <person name="Tassy O."/>
            <person name="Takatori N."/>
            <person name="Tokuoka M."/>
            <person name="Yagi K."/>
            <person name="Yoshizaki F."/>
            <person name="Wada S."/>
            <person name="Zhang C."/>
            <person name="Hyatt P.D."/>
            <person name="Larimer F."/>
            <person name="Detter C."/>
            <person name="Doggett N."/>
            <person name="Glavina T."/>
            <person name="Hawkins T."/>
            <person name="Richardson P."/>
            <person name="Lucas S."/>
            <person name="Kohara Y."/>
            <person name="Levine M."/>
            <person name="Satoh N."/>
            <person name="Rokhsar D.S."/>
        </authorList>
    </citation>
    <scope>NUCLEOTIDE SEQUENCE [LARGE SCALE GENOMIC DNA]</scope>
</reference>
<dbReference type="Ensembl" id="ENSCINT00000036449.1">
    <property type="protein sequence ID" value="ENSCINP00000030039.1"/>
    <property type="gene ID" value="ENSCING00000023025.1"/>
</dbReference>
<protein>
    <submittedName>
        <fullName evidence="1">Uncharacterized protein</fullName>
    </submittedName>
</protein>
<reference evidence="1" key="2">
    <citation type="submission" date="2025-08" db="UniProtKB">
        <authorList>
            <consortium name="Ensembl"/>
        </authorList>
    </citation>
    <scope>IDENTIFICATION</scope>
</reference>
<dbReference type="AlphaFoldDB" id="H2XK57"/>
<dbReference type="Proteomes" id="UP000008144">
    <property type="component" value="Unassembled WGS sequence"/>
</dbReference>
<proteinExistence type="predicted"/>
<sequence length="80" mass="9513">KTLENSIFVLPPQNRVSKFFYFLSKIWKNCVFLKENYVKNSCAKCVEKVMSFLATFVLIFYRTLQIKYTILIIVSIKSKF</sequence>
<evidence type="ECO:0000313" key="1">
    <source>
        <dbReference type="Ensembl" id="ENSCINP00000030039.1"/>
    </source>
</evidence>
<reference evidence="1" key="3">
    <citation type="submission" date="2025-09" db="UniProtKB">
        <authorList>
            <consortium name="Ensembl"/>
        </authorList>
    </citation>
    <scope>IDENTIFICATION</scope>
</reference>
<accession>H2XK57</accession>
<evidence type="ECO:0000313" key="2">
    <source>
        <dbReference type="Proteomes" id="UP000008144"/>
    </source>
</evidence>
<dbReference type="InParanoid" id="H2XK57"/>
<name>H2XK57_CIOIN</name>
<keyword evidence="2" id="KW-1185">Reference proteome</keyword>
<organism evidence="1 2">
    <name type="scientific">Ciona intestinalis</name>
    <name type="common">Transparent sea squirt</name>
    <name type="synonym">Ascidia intestinalis</name>
    <dbReference type="NCBI Taxonomy" id="7719"/>
    <lineage>
        <taxon>Eukaryota</taxon>
        <taxon>Metazoa</taxon>
        <taxon>Chordata</taxon>
        <taxon>Tunicata</taxon>
        <taxon>Ascidiacea</taxon>
        <taxon>Phlebobranchia</taxon>
        <taxon>Cionidae</taxon>
        <taxon>Ciona</taxon>
    </lineage>
</organism>
<dbReference type="HOGENOM" id="CLU_2596149_0_0_1"/>